<dbReference type="SMART" id="SM00589">
    <property type="entry name" value="PRY"/>
    <property type="match status" value="1"/>
</dbReference>
<protein>
    <recommendedName>
        <fullName evidence="14">RING-type E3 ubiquitin transferase</fullName>
    </recommendedName>
</protein>
<dbReference type="EMBL" id="SRMA01025106">
    <property type="protein sequence ID" value="TRY99096.1"/>
    <property type="molecule type" value="Genomic_DNA"/>
</dbReference>
<dbReference type="CDD" id="cd13733">
    <property type="entry name" value="SPRY_PRY_C-I_1"/>
    <property type="match status" value="1"/>
</dbReference>
<dbReference type="CDD" id="cd19769">
    <property type="entry name" value="Bbox2_TRIM16-like"/>
    <property type="match status" value="1"/>
</dbReference>
<dbReference type="PROSITE" id="PS50119">
    <property type="entry name" value="ZF_BBOX"/>
    <property type="match status" value="1"/>
</dbReference>
<dbReference type="FunFam" id="2.60.120.920:FF:000004">
    <property type="entry name" value="Butyrophilin subfamily 1 member A1"/>
    <property type="match status" value="1"/>
</dbReference>
<dbReference type="STRING" id="623744.A0A553RAA1"/>
<evidence type="ECO:0000256" key="6">
    <source>
        <dbReference type="PROSITE-ProRule" id="PRU00024"/>
    </source>
</evidence>
<dbReference type="InterPro" id="IPR001870">
    <property type="entry name" value="B30.2/SPRY"/>
</dbReference>
<dbReference type="InterPro" id="IPR013083">
    <property type="entry name" value="Znf_RING/FYVE/PHD"/>
</dbReference>
<dbReference type="PROSITE" id="PS50188">
    <property type="entry name" value="B302_SPRY"/>
    <property type="match status" value="2"/>
</dbReference>
<keyword evidence="5" id="KW-0391">Immunity</keyword>
<organism evidence="12 13">
    <name type="scientific">Danionella cerebrum</name>
    <dbReference type="NCBI Taxonomy" id="2873325"/>
    <lineage>
        <taxon>Eukaryota</taxon>
        <taxon>Metazoa</taxon>
        <taxon>Chordata</taxon>
        <taxon>Craniata</taxon>
        <taxon>Vertebrata</taxon>
        <taxon>Euteleostomi</taxon>
        <taxon>Actinopterygii</taxon>
        <taxon>Neopterygii</taxon>
        <taxon>Teleostei</taxon>
        <taxon>Ostariophysi</taxon>
        <taxon>Cypriniformes</taxon>
        <taxon>Danionidae</taxon>
        <taxon>Danioninae</taxon>
        <taxon>Danionella</taxon>
    </lineage>
</organism>
<dbReference type="Proteomes" id="UP000316079">
    <property type="component" value="Unassembled WGS sequence"/>
</dbReference>
<dbReference type="GO" id="GO:0005737">
    <property type="term" value="C:cytoplasm"/>
    <property type="evidence" value="ECO:0007669"/>
    <property type="project" value="UniProtKB-ARBA"/>
</dbReference>
<dbReference type="Pfam" id="PF25600">
    <property type="entry name" value="TRIM_CC"/>
    <property type="match status" value="1"/>
</dbReference>
<dbReference type="SMART" id="SM00449">
    <property type="entry name" value="SPRY"/>
    <property type="match status" value="2"/>
</dbReference>
<dbReference type="InterPro" id="IPR003879">
    <property type="entry name" value="Butyrophylin_SPRY"/>
</dbReference>
<proteinExistence type="predicted"/>
<dbReference type="Pfam" id="PF00643">
    <property type="entry name" value="zf-B_box"/>
    <property type="match status" value="1"/>
</dbReference>
<evidence type="ECO:0000313" key="13">
    <source>
        <dbReference type="Proteomes" id="UP000316079"/>
    </source>
</evidence>
<dbReference type="InterPro" id="IPR000315">
    <property type="entry name" value="Znf_B-box"/>
</dbReference>
<dbReference type="Gene3D" id="2.60.120.920">
    <property type="match status" value="2"/>
</dbReference>
<dbReference type="SUPFAM" id="SSF49899">
    <property type="entry name" value="Concanavalin A-like lectins/glucanases"/>
    <property type="match status" value="2"/>
</dbReference>
<keyword evidence="4" id="KW-0862">Zinc</keyword>
<evidence type="ECO:0000256" key="7">
    <source>
        <dbReference type="SAM" id="Coils"/>
    </source>
</evidence>
<dbReference type="PROSITE" id="PS50089">
    <property type="entry name" value="ZF_RING_2"/>
    <property type="match status" value="2"/>
</dbReference>
<gene>
    <name evidence="12" type="ORF">DNTS_012372</name>
</gene>
<keyword evidence="1" id="KW-0399">Innate immunity</keyword>
<feature type="region of interest" description="Disordered" evidence="8">
    <location>
        <begin position="1"/>
        <end position="21"/>
    </location>
</feature>
<keyword evidence="13" id="KW-1185">Reference proteome</keyword>
<dbReference type="GO" id="GO:0008270">
    <property type="term" value="F:zinc ion binding"/>
    <property type="evidence" value="ECO:0007669"/>
    <property type="project" value="UniProtKB-KW"/>
</dbReference>
<comment type="caution">
    <text evidence="12">The sequence shown here is derived from an EMBL/GenBank/DDBJ whole genome shotgun (WGS) entry which is preliminary data.</text>
</comment>
<dbReference type="Gene3D" id="3.30.40.10">
    <property type="entry name" value="Zinc/RING finger domain, C3HC4 (zinc finger)"/>
    <property type="match status" value="2"/>
</dbReference>
<feature type="coiled-coil region" evidence="7">
    <location>
        <begin position="260"/>
        <end position="305"/>
    </location>
</feature>
<dbReference type="Gene3D" id="3.30.160.60">
    <property type="entry name" value="Classic Zinc Finger"/>
    <property type="match status" value="1"/>
</dbReference>
<feature type="domain" description="B30.2/SPRY" evidence="11">
    <location>
        <begin position="693"/>
        <end position="794"/>
    </location>
</feature>
<feature type="domain" description="B30.2/SPRY" evidence="11">
    <location>
        <begin position="501"/>
        <end position="697"/>
    </location>
</feature>
<keyword evidence="3 6" id="KW-0863">Zinc-finger</keyword>
<keyword evidence="2" id="KW-0479">Metal-binding</keyword>
<evidence type="ECO:0000256" key="8">
    <source>
        <dbReference type="SAM" id="MobiDB-lite"/>
    </source>
</evidence>
<dbReference type="InterPro" id="IPR013320">
    <property type="entry name" value="ConA-like_dom_sf"/>
</dbReference>
<dbReference type="InterPro" id="IPR051051">
    <property type="entry name" value="E3_ubiq-ligase_TRIM/RNF"/>
</dbReference>
<dbReference type="OrthoDB" id="6270329at2759"/>
<dbReference type="SMART" id="SM00336">
    <property type="entry name" value="BBOX"/>
    <property type="match status" value="2"/>
</dbReference>
<evidence type="ECO:0000256" key="3">
    <source>
        <dbReference type="ARBA" id="ARBA00022771"/>
    </source>
</evidence>
<dbReference type="InterPro" id="IPR043136">
    <property type="entry name" value="B30.2/SPRY_sf"/>
</dbReference>
<evidence type="ECO:0008006" key="14">
    <source>
        <dbReference type="Google" id="ProtNLM"/>
    </source>
</evidence>
<dbReference type="Gene3D" id="4.10.830.40">
    <property type="match status" value="1"/>
</dbReference>
<evidence type="ECO:0000259" key="10">
    <source>
        <dbReference type="PROSITE" id="PS50119"/>
    </source>
</evidence>
<sequence length="794" mass="92055">MAESLSSALKQKEKKRSSKDVPPIMSLTEELQCSVCLDVFTDPVSIPCGHSFCQSCLKRFWDVSENCFCPFCKEPFHQRPELKINRALREVIQLFVKKPGLNTSNVPCDVCDKRKQEALKSCLVCQISFCETHLEPHLRVPGLKKHKLINAVEKIADYICQEHERVLELYCREDQMFLCQTCSLTDHKNHKTVSLEEENGLKKTKVIKLQTDVQKMIEDRMKKVLDIKHAADHRKQNMEEEKAESLEIFSALIRSNELFQVEHLEMMEQKQRAAEKQEEELIGDLEREISELKRRNAELEKLSHSEDQFQLIRIFPSLHKPFNFRTSSEISSDTRLTVGTLRRALDPLLETLQEKEKLLVETELKKMKLFADQPSYSHYLREEFHCLECLDVFTDPVYTPCGHSFCQSCLNRFWDNRDYCFCPICKEPFTQRPERITKVVMIYSDLELETDVPKMIEDRMKTVLDIKREAERRKNFSELSKNFNFRTLIFFEPHLTGWTLRKALDPLLDTVEEKLVETVDVTLDPETAHPKLILSPDGKQVSHGGVKQNVPENPKRFVECVSVLGKDGFCLGRFYFEVQVKDKTNWDLGVARESVERKGDITLTPQNGIWSISLRNRNEYKACADPSVRLSPKAQLQRVGVLVDYEEGLVSFYDIESKSHIYSFTEQTFTEKLYPYFSPCLHGDGNSAPLIITAVKHKTHWDLGVARESVQRKGDIKPTPQNGIWSIWLRNGNEFEALEDPSVRLFLKTQLQRVGVLVDYEEGLVSFYEVESKSHIYSFTGQTFTEKLYTSVQA</sequence>
<dbReference type="InterPro" id="IPR006574">
    <property type="entry name" value="PRY"/>
</dbReference>
<evidence type="ECO:0000259" key="9">
    <source>
        <dbReference type="PROSITE" id="PS50089"/>
    </source>
</evidence>
<dbReference type="InterPro" id="IPR001841">
    <property type="entry name" value="Znf_RING"/>
</dbReference>
<dbReference type="InterPro" id="IPR017907">
    <property type="entry name" value="Znf_RING_CS"/>
</dbReference>
<dbReference type="SMART" id="SM00184">
    <property type="entry name" value="RING"/>
    <property type="match status" value="2"/>
</dbReference>
<dbReference type="Pfam" id="PF00622">
    <property type="entry name" value="SPRY"/>
    <property type="match status" value="2"/>
</dbReference>
<evidence type="ECO:0000313" key="12">
    <source>
        <dbReference type="EMBL" id="TRY99096.1"/>
    </source>
</evidence>
<dbReference type="InterPro" id="IPR003877">
    <property type="entry name" value="SPRY_dom"/>
</dbReference>
<reference evidence="12 13" key="1">
    <citation type="journal article" date="2019" name="Sci. Data">
        <title>Hybrid genome assembly and annotation of Danionella translucida.</title>
        <authorList>
            <person name="Kadobianskyi M."/>
            <person name="Schulze L."/>
            <person name="Schuelke M."/>
            <person name="Judkewitz B."/>
        </authorList>
    </citation>
    <scope>NUCLEOTIDE SEQUENCE [LARGE SCALE GENOMIC DNA]</scope>
    <source>
        <strain evidence="12 13">Bolton</strain>
    </source>
</reference>
<accession>A0A553RAA1</accession>
<evidence type="ECO:0000256" key="1">
    <source>
        <dbReference type="ARBA" id="ARBA00022588"/>
    </source>
</evidence>
<dbReference type="Pfam" id="PF13445">
    <property type="entry name" value="zf-RING_UBOX"/>
    <property type="match status" value="2"/>
</dbReference>
<dbReference type="PANTHER" id="PTHR25465">
    <property type="entry name" value="B-BOX DOMAIN CONTAINING"/>
    <property type="match status" value="1"/>
</dbReference>
<dbReference type="InterPro" id="IPR027370">
    <property type="entry name" value="Znf-RING_euk"/>
</dbReference>
<feature type="domain" description="B box-type" evidence="10">
    <location>
        <begin position="155"/>
        <end position="195"/>
    </location>
</feature>
<evidence type="ECO:0000256" key="2">
    <source>
        <dbReference type="ARBA" id="ARBA00022723"/>
    </source>
</evidence>
<evidence type="ECO:0000259" key="11">
    <source>
        <dbReference type="PROSITE" id="PS50188"/>
    </source>
</evidence>
<dbReference type="Pfam" id="PF13765">
    <property type="entry name" value="PRY"/>
    <property type="match status" value="1"/>
</dbReference>
<dbReference type="AlphaFoldDB" id="A0A553RAA1"/>
<keyword evidence="7" id="KW-0175">Coiled coil</keyword>
<name>A0A553RAA1_9TELE</name>
<feature type="domain" description="RING-type" evidence="9">
    <location>
        <begin position="386"/>
        <end position="426"/>
    </location>
</feature>
<evidence type="ECO:0000256" key="4">
    <source>
        <dbReference type="ARBA" id="ARBA00022833"/>
    </source>
</evidence>
<dbReference type="SUPFAM" id="SSF57850">
    <property type="entry name" value="RING/U-box"/>
    <property type="match status" value="2"/>
</dbReference>
<evidence type="ECO:0000256" key="5">
    <source>
        <dbReference type="ARBA" id="ARBA00022859"/>
    </source>
</evidence>
<dbReference type="PRINTS" id="PR01407">
    <property type="entry name" value="BUTYPHLNCDUF"/>
</dbReference>
<dbReference type="SUPFAM" id="SSF57845">
    <property type="entry name" value="B-box zinc-binding domain"/>
    <property type="match status" value="1"/>
</dbReference>
<dbReference type="PANTHER" id="PTHR25465:SF32">
    <property type="entry name" value="BLOODTHIRSTY-RELATED GENE FAMILY, MEMBER 16 ISOFORM X1-RELATED"/>
    <property type="match status" value="1"/>
</dbReference>
<dbReference type="GO" id="GO:0045087">
    <property type="term" value="P:innate immune response"/>
    <property type="evidence" value="ECO:0007669"/>
    <property type="project" value="UniProtKB-KW"/>
</dbReference>
<dbReference type="InterPro" id="IPR058030">
    <property type="entry name" value="TRIM8/14/16/25/29/45/65_CC"/>
</dbReference>
<feature type="domain" description="RING-type" evidence="9">
    <location>
        <begin position="33"/>
        <end position="73"/>
    </location>
</feature>
<dbReference type="PROSITE" id="PS00518">
    <property type="entry name" value="ZF_RING_1"/>
    <property type="match status" value="2"/>
</dbReference>